<comment type="subcellular location">
    <subcellularLocation>
        <location evidence="1">Nucleus</location>
    </subcellularLocation>
</comment>
<dbReference type="PANTHER" id="PTHR46481:SF10">
    <property type="entry name" value="ZINC FINGER BED DOMAIN-CONTAINING PROTEIN 39"/>
    <property type="match status" value="1"/>
</dbReference>
<feature type="compositionally biased region" description="Acidic residues" evidence="6">
    <location>
        <begin position="319"/>
        <end position="334"/>
    </location>
</feature>
<evidence type="ECO:0000256" key="3">
    <source>
        <dbReference type="ARBA" id="ARBA00022771"/>
    </source>
</evidence>
<dbReference type="AlphaFoldDB" id="A0A4Y9ZQJ3"/>
<evidence type="ECO:0000256" key="6">
    <source>
        <dbReference type="SAM" id="MobiDB-lite"/>
    </source>
</evidence>
<comment type="caution">
    <text evidence="7">The sequence shown here is derived from an EMBL/GenBank/DDBJ whole genome shotgun (WGS) entry which is preliminary data.</text>
</comment>
<evidence type="ECO:0000256" key="1">
    <source>
        <dbReference type="ARBA" id="ARBA00004123"/>
    </source>
</evidence>
<accession>A0A4Y9ZQJ3</accession>
<dbReference type="GO" id="GO:0008270">
    <property type="term" value="F:zinc ion binding"/>
    <property type="evidence" value="ECO:0007669"/>
    <property type="project" value="UniProtKB-KW"/>
</dbReference>
<organism evidence="7 8">
    <name type="scientific">Hericium alpestre</name>
    <dbReference type="NCBI Taxonomy" id="135208"/>
    <lineage>
        <taxon>Eukaryota</taxon>
        <taxon>Fungi</taxon>
        <taxon>Dikarya</taxon>
        <taxon>Basidiomycota</taxon>
        <taxon>Agaricomycotina</taxon>
        <taxon>Agaricomycetes</taxon>
        <taxon>Russulales</taxon>
        <taxon>Hericiaceae</taxon>
        <taxon>Hericium</taxon>
    </lineage>
</organism>
<dbReference type="InterPro" id="IPR052035">
    <property type="entry name" value="ZnF_BED_domain_contain"/>
</dbReference>
<gene>
    <name evidence="7" type="ORF">EWM64_g7913</name>
</gene>
<sequence length="422" mass="47767">MIQELEHLLPEFPGETNHTRCFAHIVNLVAKSLLKQFDTKKGGAGADSGAEAELDALAEDIDIEDMQTRLENTAVAAEGDEVIDEEEGWVNEVAELTADEKKELEKSILPVRLVLVKLRKVSYKIVHSTTKLLPAWKKTLSDLKMNERVMPRDVSTRWNSTYDMLDFALEYKRALRAVVGDMALGLDAYELSVHEWNIAQQLRDVLNILKDAMLFFSRGTPNLATVIPAMDHIDSSFTTDALAAKYSPAIRASLNIAKCTLNHYYTMTDLSEVYRIAMVLHPRHKLAYFKAARWEQDWIDTARNVVREEFDRSYASREVEDDTEDENNSAEVEDSAQKPTHTNLFDNLPTVGALNTEDGRDELDRYLSTDPEPVQDAIAWWSHPKHRSEDSDVLKVAALGDVLDGDPAEEFLMEEGWDAIKK</sequence>
<dbReference type="PANTHER" id="PTHR46481">
    <property type="entry name" value="ZINC FINGER BED DOMAIN-CONTAINING PROTEIN 4"/>
    <property type="match status" value="1"/>
</dbReference>
<keyword evidence="4" id="KW-0862">Zinc</keyword>
<keyword evidence="2" id="KW-0479">Metal-binding</keyword>
<evidence type="ECO:0008006" key="9">
    <source>
        <dbReference type="Google" id="ProtNLM"/>
    </source>
</evidence>
<dbReference type="GO" id="GO:0005634">
    <property type="term" value="C:nucleus"/>
    <property type="evidence" value="ECO:0007669"/>
    <property type="project" value="UniProtKB-SubCell"/>
</dbReference>
<feature type="region of interest" description="Disordered" evidence="6">
    <location>
        <begin position="313"/>
        <end position="353"/>
    </location>
</feature>
<evidence type="ECO:0000256" key="5">
    <source>
        <dbReference type="ARBA" id="ARBA00023242"/>
    </source>
</evidence>
<dbReference type="OrthoDB" id="3359487at2759"/>
<dbReference type="EMBL" id="SFCI01001321">
    <property type="protein sequence ID" value="TFY76101.1"/>
    <property type="molecule type" value="Genomic_DNA"/>
</dbReference>
<evidence type="ECO:0000256" key="2">
    <source>
        <dbReference type="ARBA" id="ARBA00022723"/>
    </source>
</evidence>
<dbReference type="InterPro" id="IPR012337">
    <property type="entry name" value="RNaseH-like_sf"/>
</dbReference>
<evidence type="ECO:0000313" key="7">
    <source>
        <dbReference type="EMBL" id="TFY76101.1"/>
    </source>
</evidence>
<keyword evidence="5" id="KW-0539">Nucleus</keyword>
<dbReference type="Proteomes" id="UP000298061">
    <property type="component" value="Unassembled WGS sequence"/>
</dbReference>
<evidence type="ECO:0000256" key="4">
    <source>
        <dbReference type="ARBA" id="ARBA00022833"/>
    </source>
</evidence>
<evidence type="ECO:0000313" key="8">
    <source>
        <dbReference type="Proteomes" id="UP000298061"/>
    </source>
</evidence>
<dbReference type="SUPFAM" id="SSF53098">
    <property type="entry name" value="Ribonuclease H-like"/>
    <property type="match status" value="1"/>
</dbReference>
<protein>
    <recommendedName>
        <fullName evidence="9">HAT C-terminal dimerisation domain-containing protein</fullName>
    </recommendedName>
</protein>
<keyword evidence="3" id="KW-0863">Zinc-finger</keyword>
<proteinExistence type="predicted"/>
<name>A0A4Y9ZQJ3_9AGAM</name>
<reference evidence="7 8" key="1">
    <citation type="submission" date="2019-02" db="EMBL/GenBank/DDBJ databases">
        <title>Genome sequencing of the rare red list fungi Hericium alpestre (H. flagellum).</title>
        <authorList>
            <person name="Buettner E."/>
            <person name="Kellner H."/>
        </authorList>
    </citation>
    <scope>NUCLEOTIDE SEQUENCE [LARGE SCALE GENOMIC DNA]</scope>
    <source>
        <strain evidence="7 8">DSM 108284</strain>
    </source>
</reference>
<keyword evidence="8" id="KW-1185">Reference proteome</keyword>